<gene>
    <name evidence="2" type="ORF">R28058_19841</name>
</gene>
<dbReference type="OrthoDB" id="1933970at2"/>
<keyword evidence="1" id="KW-1133">Transmembrane helix</keyword>
<organism evidence="2 3">
    <name type="scientific">Paraclostridium sordellii</name>
    <name type="common">Clostridium sordellii</name>
    <dbReference type="NCBI Taxonomy" id="1505"/>
    <lineage>
        <taxon>Bacteria</taxon>
        <taxon>Bacillati</taxon>
        <taxon>Bacillota</taxon>
        <taxon>Clostridia</taxon>
        <taxon>Peptostreptococcales</taxon>
        <taxon>Peptostreptococcaceae</taxon>
        <taxon>Paraclostridium</taxon>
    </lineage>
</organism>
<evidence type="ECO:0000313" key="3">
    <source>
        <dbReference type="Proteomes" id="UP000049127"/>
    </source>
</evidence>
<proteinExistence type="predicted"/>
<protein>
    <recommendedName>
        <fullName evidence="4">DUF2140 family protein</fullName>
    </recommendedName>
</protein>
<keyword evidence="1" id="KW-0812">Transmembrane</keyword>
<accession>A0A0C7G732</accession>
<evidence type="ECO:0008006" key="4">
    <source>
        <dbReference type="Google" id="ProtNLM"/>
    </source>
</evidence>
<evidence type="ECO:0000313" key="2">
    <source>
        <dbReference type="EMBL" id="CEQ04251.1"/>
    </source>
</evidence>
<dbReference type="EMBL" id="CEKZ01000003">
    <property type="protein sequence ID" value="CEQ04251.1"/>
    <property type="molecule type" value="Genomic_DNA"/>
</dbReference>
<feature type="transmembrane region" description="Helical" evidence="1">
    <location>
        <begin position="6"/>
        <end position="25"/>
    </location>
</feature>
<sequence>MRKKKLWISLIIMIFIIITFIGMFLSKTEPKSINNQNKPNLEENIKADTKSIQFLQSISGIEAINTKLIDNPVGIKGEFLVPEKSIVQGVNYFLTETKNDKITNLNLNIENGKIKAKVDYRLTKNINVPVEVEVIPTLNKNKDLVLNIKNVKLLDLKLYDWIVDLSVNSFIKDWFSKDSNILVNFNDGSVIIDKTNFKGVNLENINLDKHSLKLNMIINLKYFLNK</sequence>
<name>A0A0C7G732_PARSO</name>
<keyword evidence="1" id="KW-0472">Membrane</keyword>
<dbReference type="RefSeq" id="WP_055342267.1">
    <property type="nucleotide sequence ID" value="NZ_CDNI01000003.1"/>
</dbReference>
<dbReference type="Proteomes" id="UP000049127">
    <property type="component" value="Unassembled WGS sequence"/>
</dbReference>
<evidence type="ECO:0000256" key="1">
    <source>
        <dbReference type="SAM" id="Phobius"/>
    </source>
</evidence>
<reference evidence="2 3" key="1">
    <citation type="submission" date="2015-01" db="EMBL/GenBank/DDBJ databases">
        <authorList>
            <person name="Aslett A.Martin."/>
            <person name="De Silva Nishadi"/>
        </authorList>
    </citation>
    <scope>NUCLEOTIDE SEQUENCE [LARGE SCALE GENOMIC DNA]</scope>
    <source>
        <strain evidence="2 3">R28058</strain>
    </source>
</reference>
<dbReference type="AlphaFoldDB" id="A0A0C7G732"/>